<keyword evidence="1" id="KW-0472">Membrane</keyword>
<keyword evidence="1" id="KW-0812">Transmembrane</keyword>
<name>A0A9P6QGC2_9FUNG</name>
<dbReference type="AlphaFoldDB" id="A0A9P6QGC2"/>
<gene>
    <name evidence="2" type="ORF">DFQ27_008113</name>
</gene>
<sequence length="232" mass="25566">MIAHLQKDDSMVSLLPYGAGCFLAGGLLIVSGIAETHPKALAIASQLIQIGWWILQMQGLVWLQWMGGSAYQVNTTFQVWVWTLQLLDVHRRFLQRVALCEGGCPDGRIGSPGVDPGEGSGSIGHVHGAYASSSTSTSSSSSAILMGPRQYYFNMIAQTMLFGTHIYKAHGRGRAVLLMPVGWLLLKVTMDFMEEAEKEQDLWHGHITTTIYQHSNRHGRLEATSLEREVGR</sequence>
<evidence type="ECO:0000313" key="3">
    <source>
        <dbReference type="Proteomes" id="UP000807716"/>
    </source>
</evidence>
<feature type="transmembrane region" description="Helical" evidence="1">
    <location>
        <begin position="12"/>
        <end position="34"/>
    </location>
</feature>
<accession>A0A9P6QGC2</accession>
<comment type="caution">
    <text evidence="2">The sequence shown here is derived from an EMBL/GenBank/DDBJ whole genome shotgun (WGS) entry which is preliminary data.</text>
</comment>
<dbReference type="OrthoDB" id="2448214at2759"/>
<evidence type="ECO:0000256" key="1">
    <source>
        <dbReference type="SAM" id="Phobius"/>
    </source>
</evidence>
<proteinExistence type="predicted"/>
<evidence type="ECO:0000313" key="2">
    <source>
        <dbReference type="EMBL" id="KAG0267837.1"/>
    </source>
</evidence>
<organism evidence="2 3">
    <name type="scientific">Actinomortierella ambigua</name>
    <dbReference type="NCBI Taxonomy" id="1343610"/>
    <lineage>
        <taxon>Eukaryota</taxon>
        <taxon>Fungi</taxon>
        <taxon>Fungi incertae sedis</taxon>
        <taxon>Mucoromycota</taxon>
        <taxon>Mortierellomycotina</taxon>
        <taxon>Mortierellomycetes</taxon>
        <taxon>Mortierellales</taxon>
        <taxon>Mortierellaceae</taxon>
        <taxon>Actinomortierella</taxon>
    </lineage>
</organism>
<dbReference type="Proteomes" id="UP000807716">
    <property type="component" value="Unassembled WGS sequence"/>
</dbReference>
<dbReference type="EMBL" id="JAAAJB010000067">
    <property type="protein sequence ID" value="KAG0267837.1"/>
    <property type="molecule type" value="Genomic_DNA"/>
</dbReference>
<reference evidence="2" key="1">
    <citation type="journal article" date="2020" name="Fungal Divers.">
        <title>Resolving the Mortierellaceae phylogeny through synthesis of multi-gene phylogenetics and phylogenomics.</title>
        <authorList>
            <person name="Vandepol N."/>
            <person name="Liber J."/>
            <person name="Desiro A."/>
            <person name="Na H."/>
            <person name="Kennedy M."/>
            <person name="Barry K."/>
            <person name="Grigoriev I.V."/>
            <person name="Miller A.N."/>
            <person name="O'Donnell K."/>
            <person name="Stajich J.E."/>
            <person name="Bonito G."/>
        </authorList>
    </citation>
    <scope>NUCLEOTIDE SEQUENCE</scope>
    <source>
        <strain evidence="2">BC1065</strain>
    </source>
</reference>
<keyword evidence="3" id="KW-1185">Reference proteome</keyword>
<keyword evidence="1" id="KW-1133">Transmembrane helix</keyword>
<protein>
    <submittedName>
        <fullName evidence="2">Uncharacterized protein</fullName>
    </submittedName>
</protein>